<protein>
    <recommendedName>
        <fullName evidence="9">SSD domain-containing protein</fullName>
    </recommendedName>
</protein>
<dbReference type="EMBL" id="CP015588">
    <property type="protein sequence ID" value="APY87926.1"/>
    <property type="molecule type" value="Genomic_DNA"/>
</dbReference>
<dbReference type="Proteomes" id="UP000187191">
    <property type="component" value="Chromosome"/>
</dbReference>
<comment type="subcellular location">
    <subcellularLocation>
        <location evidence="1">Cell membrane</location>
        <topology evidence="1">Multi-pass membrane protein</topology>
    </subcellularLocation>
</comment>
<proteinExistence type="inferred from homology"/>
<feature type="transmembrane region" description="Helical" evidence="8">
    <location>
        <begin position="375"/>
        <end position="397"/>
    </location>
</feature>
<dbReference type="RefSeq" id="WP_076685784.1">
    <property type="nucleotide sequence ID" value="NZ_CP015588.1"/>
</dbReference>
<evidence type="ECO:0000256" key="8">
    <source>
        <dbReference type="SAM" id="Phobius"/>
    </source>
</evidence>
<feature type="transmembrane region" description="Helical" evidence="8">
    <location>
        <begin position="179"/>
        <end position="198"/>
    </location>
</feature>
<keyword evidence="5 8" id="KW-1133">Transmembrane helix</keyword>
<keyword evidence="6 8" id="KW-0472">Membrane</keyword>
<feature type="region of interest" description="Disordered" evidence="7">
    <location>
        <begin position="741"/>
        <end position="765"/>
    </location>
</feature>
<dbReference type="InterPro" id="IPR000731">
    <property type="entry name" value="SSD"/>
</dbReference>
<evidence type="ECO:0000259" key="9">
    <source>
        <dbReference type="PROSITE" id="PS50156"/>
    </source>
</evidence>
<comment type="similarity">
    <text evidence="2">Belongs to the resistance-nodulation-cell division (RND) (TC 2.A.6) family. MmpL subfamily.</text>
</comment>
<reference evidence="10 11" key="1">
    <citation type="submission" date="2016-05" db="EMBL/GenBank/DDBJ databases">
        <authorList>
            <person name="Gu J."/>
        </authorList>
    </citation>
    <scope>NUCLEOTIDE SEQUENCE [LARGE SCALE GENOMIC DNA]</scope>
    <source>
        <strain evidence="10 11">ACCC40021</strain>
    </source>
</reference>
<dbReference type="InterPro" id="IPR004869">
    <property type="entry name" value="MMPL_dom"/>
</dbReference>
<accession>A0ABM6GVC1</accession>
<sequence>MLSRLASLAVHRRRLVLTLSALGFLLIAVVSGPVMTSLSAGGFDDPDSESAAASDILEDRFDAGDANFILLVTPDKALDDPQTRRDGERLTKKLAAQDGVESVDSYFAGQGGQPPEELVSEKGDQALIVARLVGDDDKQAETAEEIVPEVTGDQGSLAVKSGGYAEFNRQANEKVEKDLLLAESIAVPITLLLLILVFRSGAAALLPLAVAGVSVVGSLAALVVIAQFTSVSVFATNLTTALGLGLAIDYSLFIVSRYREELAKGCDLEEALRRSLNTAGRTVFFSSLTVLLSLCALLVFPLFYLTSFAYAGIGVVIFAMLGSLVVLPALLSLLGPRIDKYDLLAVFRRGRPRPEGPRSDGFWYRLATFVMRRPVPVLTVVLIGLAVIVAPFGSASYGLPDDRSLSKDAEAAQVGDALREDFPALAGQGLQIVLDGAKPSSGDLTAYATEVSRVDGIERVDSSAGVFQDGERVADAPPGAPDVFDADDATWLSLQSVTEAYSDDGQDMVADVRGVSPPDGAESKVGGMAAAYTDTLDGLWDALPYAVLIIAVLTFVLLFLFTGSLLVPAKAIIMNLLSLTATFGAMVFIFQEGHLTFLAGDFTVTGQIDVTMPILMFCVIFGLSMDYEVFLLSRIKEEYDRTGDNTLAVAHGIQSTGRLITAAAGLMAIFFVALVFTSFTPVKILGLGTALAIVMDALIIRGLLVPAFMRLAGRANWWAPGPLRRFHQKYGFHHEVPAAPAADGPAAVPAQATDEGVPKRTGAAR</sequence>
<feature type="transmembrane region" description="Helical" evidence="8">
    <location>
        <begin position="310"/>
        <end position="334"/>
    </location>
</feature>
<feature type="transmembrane region" description="Helical" evidence="8">
    <location>
        <begin position="659"/>
        <end position="679"/>
    </location>
</feature>
<feature type="transmembrane region" description="Helical" evidence="8">
    <location>
        <begin position="283"/>
        <end position="304"/>
    </location>
</feature>
<gene>
    <name evidence="10" type="ORF">A7J05_21435</name>
</gene>
<organism evidence="10 11">
    <name type="scientific">Streptomyces alfalfae</name>
    <dbReference type="NCBI Taxonomy" id="1642299"/>
    <lineage>
        <taxon>Bacteria</taxon>
        <taxon>Bacillati</taxon>
        <taxon>Actinomycetota</taxon>
        <taxon>Actinomycetes</taxon>
        <taxon>Kitasatosporales</taxon>
        <taxon>Streptomycetaceae</taxon>
        <taxon>Streptomyces</taxon>
    </lineage>
</organism>
<feature type="transmembrane region" description="Helical" evidence="8">
    <location>
        <begin position="234"/>
        <end position="255"/>
    </location>
</feature>
<dbReference type="Pfam" id="PF03176">
    <property type="entry name" value="MMPL"/>
    <property type="match status" value="2"/>
</dbReference>
<dbReference type="InterPro" id="IPR050545">
    <property type="entry name" value="Mycobact_MmpL"/>
</dbReference>
<evidence type="ECO:0000256" key="4">
    <source>
        <dbReference type="ARBA" id="ARBA00022692"/>
    </source>
</evidence>
<feature type="transmembrane region" description="Helical" evidence="8">
    <location>
        <begin position="542"/>
        <end position="560"/>
    </location>
</feature>
<feature type="transmembrane region" description="Helical" evidence="8">
    <location>
        <begin position="610"/>
        <end position="632"/>
    </location>
</feature>
<evidence type="ECO:0000256" key="7">
    <source>
        <dbReference type="SAM" id="MobiDB-lite"/>
    </source>
</evidence>
<dbReference type="Gene3D" id="1.20.1640.10">
    <property type="entry name" value="Multidrug efflux transporter AcrB transmembrane domain"/>
    <property type="match status" value="2"/>
</dbReference>
<feature type="transmembrane region" description="Helical" evidence="8">
    <location>
        <begin position="572"/>
        <end position="590"/>
    </location>
</feature>
<dbReference type="PANTHER" id="PTHR33406">
    <property type="entry name" value="MEMBRANE PROTEIN MJ1562-RELATED"/>
    <property type="match status" value="1"/>
</dbReference>
<dbReference type="SUPFAM" id="SSF82866">
    <property type="entry name" value="Multidrug efflux transporter AcrB transmembrane domain"/>
    <property type="match status" value="2"/>
</dbReference>
<name>A0ABM6GVC1_9ACTN</name>
<keyword evidence="4 8" id="KW-0812">Transmembrane</keyword>
<evidence type="ECO:0000256" key="3">
    <source>
        <dbReference type="ARBA" id="ARBA00022475"/>
    </source>
</evidence>
<evidence type="ECO:0000256" key="5">
    <source>
        <dbReference type="ARBA" id="ARBA00022989"/>
    </source>
</evidence>
<feature type="transmembrane region" description="Helical" evidence="8">
    <location>
        <begin position="205"/>
        <end position="228"/>
    </location>
</feature>
<evidence type="ECO:0000256" key="1">
    <source>
        <dbReference type="ARBA" id="ARBA00004651"/>
    </source>
</evidence>
<evidence type="ECO:0000313" key="10">
    <source>
        <dbReference type="EMBL" id="APY87926.1"/>
    </source>
</evidence>
<dbReference type="PANTHER" id="PTHR33406:SF11">
    <property type="entry name" value="MEMBRANE PROTEIN SCO6666-RELATED"/>
    <property type="match status" value="1"/>
</dbReference>
<feature type="domain" description="SSD" evidence="9">
    <location>
        <begin position="201"/>
        <end position="333"/>
    </location>
</feature>
<evidence type="ECO:0000256" key="6">
    <source>
        <dbReference type="ARBA" id="ARBA00023136"/>
    </source>
</evidence>
<keyword evidence="3" id="KW-1003">Cell membrane</keyword>
<keyword evidence="11" id="KW-1185">Reference proteome</keyword>
<feature type="compositionally biased region" description="Low complexity" evidence="7">
    <location>
        <begin position="741"/>
        <end position="752"/>
    </location>
</feature>
<feature type="transmembrane region" description="Helical" evidence="8">
    <location>
        <begin position="685"/>
        <end position="704"/>
    </location>
</feature>
<evidence type="ECO:0000256" key="2">
    <source>
        <dbReference type="ARBA" id="ARBA00010157"/>
    </source>
</evidence>
<evidence type="ECO:0000313" key="11">
    <source>
        <dbReference type="Proteomes" id="UP000187191"/>
    </source>
</evidence>
<dbReference type="PROSITE" id="PS50156">
    <property type="entry name" value="SSD"/>
    <property type="match status" value="1"/>
</dbReference>